<dbReference type="SUPFAM" id="SSF49562">
    <property type="entry name" value="C2 domain (Calcium/lipid-binding domain, CaLB)"/>
    <property type="match status" value="2"/>
</dbReference>
<evidence type="ECO:0000313" key="10">
    <source>
        <dbReference type="EMBL" id="PIN20001.1"/>
    </source>
</evidence>
<evidence type="ECO:0000313" key="11">
    <source>
        <dbReference type="Proteomes" id="UP000231279"/>
    </source>
</evidence>
<protein>
    <recommendedName>
        <fullName evidence="9">C2 domain-containing protein</fullName>
    </recommendedName>
</protein>
<evidence type="ECO:0000256" key="4">
    <source>
        <dbReference type="ARBA" id="ARBA00022737"/>
    </source>
</evidence>
<evidence type="ECO:0000256" key="1">
    <source>
        <dbReference type="ARBA" id="ARBA00004141"/>
    </source>
</evidence>
<comment type="subcellular location">
    <subcellularLocation>
        <location evidence="1">Membrane</location>
        <topology evidence="1">Multi-pass membrane protein</topology>
    </subcellularLocation>
</comment>
<dbReference type="AlphaFoldDB" id="A0A2G9HR51"/>
<dbReference type="PANTHER" id="PTHR31425">
    <property type="entry name" value="PHOSPHORIBOSYLANTHRANILATE TRANSFERASE ISOFORM 1"/>
    <property type="match status" value="1"/>
</dbReference>
<evidence type="ECO:0000256" key="3">
    <source>
        <dbReference type="ARBA" id="ARBA00022692"/>
    </source>
</evidence>
<dbReference type="Pfam" id="PF08372">
    <property type="entry name" value="PRT_C"/>
    <property type="match status" value="1"/>
</dbReference>
<dbReference type="OrthoDB" id="67700at2759"/>
<reference evidence="11" key="1">
    <citation type="journal article" date="2018" name="Gigascience">
        <title>Genome assembly of the Pink Ipe (Handroanthus impetiginosus, Bignoniaceae), a highly valued, ecologically keystone Neotropical timber forest tree.</title>
        <authorList>
            <person name="Silva-Junior O.B."/>
            <person name="Grattapaglia D."/>
            <person name="Novaes E."/>
            <person name="Collevatti R.G."/>
        </authorList>
    </citation>
    <scope>NUCLEOTIDE SEQUENCE [LARGE SCALE GENOMIC DNA]</scope>
    <source>
        <strain evidence="11">cv. UFG-1</strain>
    </source>
</reference>
<evidence type="ECO:0000256" key="5">
    <source>
        <dbReference type="ARBA" id="ARBA00022837"/>
    </source>
</evidence>
<evidence type="ECO:0000256" key="6">
    <source>
        <dbReference type="ARBA" id="ARBA00022989"/>
    </source>
</evidence>
<organism evidence="10 11">
    <name type="scientific">Handroanthus impetiginosus</name>
    <dbReference type="NCBI Taxonomy" id="429701"/>
    <lineage>
        <taxon>Eukaryota</taxon>
        <taxon>Viridiplantae</taxon>
        <taxon>Streptophyta</taxon>
        <taxon>Embryophyta</taxon>
        <taxon>Tracheophyta</taxon>
        <taxon>Spermatophyta</taxon>
        <taxon>Magnoliopsida</taxon>
        <taxon>eudicotyledons</taxon>
        <taxon>Gunneridae</taxon>
        <taxon>Pentapetalae</taxon>
        <taxon>asterids</taxon>
        <taxon>lamiids</taxon>
        <taxon>Lamiales</taxon>
        <taxon>Bignoniaceae</taxon>
        <taxon>Crescentiina</taxon>
        <taxon>Tabebuia alliance</taxon>
        <taxon>Handroanthus</taxon>
    </lineage>
</organism>
<keyword evidence="3 8" id="KW-0812">Transmembrane</keyword>
<dbReference type="InterPro" id="IPR047255">
    <property type="entry name" value="C2D_MCTP_PRT_plant"/>
</dbReference>
<dbReference type="STRING" id="429701.A0A2G9HR51"/>
<comment type="caution">
    <text evidence="10">The sequence shown here is derived from an EMBL/GenBank/DDBJ whole genome shotgun (WGS) entry which is preliminary data.</text>
</comment>
<dbReference type="Pfam" id="PF00168">
    <property type="entry name" value="C2"/>
    <property type="match status" value="2"/>
</dbReference>
<dbReference type="FunFam" id="2.60.40.150:FF:000090">
    <property type="entry name" value="C2 domain-containing protein"/>
    <property type="match status" value="1"/>
</dbReference>
<sequence>MNSSINPMWNEDLMFVAGEPFEEPLVLSIEDRIGPNKDEVLGRCFIPLQQVDMRFNNKPVNTRWYHVEKDILYEGVKKKKAKFASTIHMRICLEGGYHVLDESTYLSSDLRPAAKQLWKSSIGVLELGILNAHGLSPMKTKDGRGTADAYCVVKYGPKWVRTKTIIDSLDPIWNEQHTWEVYDPCTIVTIGVFDNSLLQGGDKSKRDSSIGKVRIRLSTLETNRVYTHAYPLLVLHPSGVKQMGEIHLAVRFTCSSLINMMHMYSQPLLPKMHSICPLIQLDNLRHQATQIITMRLNRAEPPLRKEVVEYILDVGSYMWSMRRGKANVLRIMGLLSGFIAFWNWFDEICNWNNPITTVLIHILFLILVMYQQLILPSIFLCLFLIIVWYYRWRPTYPLHVDTSLSCADDVHPEELDEEFDTIPTSRPIDIVRMRYDRLRRIAGRFQTMVGDCATQGERVLSLVTWRDRKATVIFAVFCLVAAIILYITPFEVVAVLTGFYVLRHPRLRHKVPSVPSNFFRRLPARTDCILLFSC</sequence>
<feature type="transmembrane region" description="Helical" evidence="8">
    <location>
        <begin position="328"/>
        <end position="345"/>
    </location>
</feature>
<dbReference type="InterPro" id="IPR000008">
    <property type="entry name" value="C2_dom"/>
</dbReference>
<evidence type="ECO:0000259" key="9">
    <source>
        <dbReference type="PROSITE" id="PS50004"/>
    </source>
</evidence>
<dbReference type="PANTHER" id="PTHR31425:SF50">
    <property type="entry name" value="FT-INTERACTING PROTEIN 3-RELATED"/>
    <property type="match status" value="1"/>
</dbReference>
<dbReference type="InterPro" id="IPR035892">
    <property type="entry name" value="C2_domain_sf"/>
</dbReference>
<dbReference type="GO" id="GO:0016020">
    <property type="term" value="C:membrane"/>
    <property type="evidence" value="ECO:0007669"/>
    <property type="project" value="UniProtKB-SubCell"/>
</dbReference>
<feature type="transmembrane region" description="Helical" evidence="8">
    <location>
        <begin position="472"/>
        <end position="502"/>
    </location>
</feature>
<feature type="transmembrane region" description="Helical" evidence="8">
    <location>
        <begin position="373"/>
        <end position="390"/>
    </location>
</feature>
<dbReference type="Gene3D" id="2.60.40.150">
    <property type="entry name" value="C2 domain"/>
    <property type="match status" value="2"/>
</dbReference>
<proteinExistence type="inferred from homology"/>
<dbReference type="PROSITE" id="PS50004">
    <property type="entry name" value="C2"/>
    <property type="match status" value="2"/>
</dbReference>
<dbReference type="CDD" id="cd08379">
    <property type="entry name" value="C2D_MCTP_PRT_plant"/>
    <property type="match status" value="1"/>
</dbReference>
<dbReference type="InterPro" id="IPR013583">
    <property type="entry name" value="MCTP_C"/>
</dbReference>
<dbReference type="Proteomes" id="UP000231279">
    <property type="component" value="Unassembled WGS sequence"/>
</dbReference>
<name>A0A2G9HR51_9LAMI</name>
<feature type="domain" description="C2" evidence="9">
    <location>
        <begin position="1"/>
        <end position="65"/>
    </location>
</feature>
<keyword evidence="6 8" id="KW-1133">Transmembrane helix</keyword>
<keyword evidence="7 8" id="KW-0472">Membrane</keyword>
<dbReference type="InterPro" id="IPR047259">
    <property type="entry name" value="QUIRKY-like"/>
</dbReference>
<evidence type="ECO:0000256" key="7">
    <source>
        <dbReference type="ARBA" id="ARBA00023136"/>
    </source>
</evidence>
<accession>A0A2G9HR51</accession>
<gene>
    <name evidence="10" type="ORF">CDL12_07326</name>
</gene>
<keyword evidence="4" id="KW-0677">Repeat</keyword>
<dbReference type="EMBL" id="NKXS01001189">
    <property type="protein sequence ID" value="PIN20001.1"/>
    <property type="molecule type" value="Genomic_DNA"/>
</dbReference>
<keyword evidence="11" id="KW-1185">Reference proteome</keyword>
<evidence type="ECO:0000256" key="2">
    <source>
        <dbReference type="ARBA" id="ARBA00007923"/>
    </source>
</evidence>
<feature type="domain" description="C2" evidence="9">
    <location>
        <begin position="106"/>
        <end position="230"/>
    </location>
</feature>
<keyword evidence="5" id="KW-0106">Calcium</keyword>
<dbReference type="SMART" id="SM00239">
    <property type="entry name" value="C2"/>
    <property type="match status" value="1"/>
</dbReference>
<comment type="similarity">
    <text evidence="2">Belongs to the MCTP family.</text>
</comment>
<evidence type="ECO:0000256" key="8">
    <source>
        <dbReference type="SAM" id="Phobius"/>
    </source>
</evidence>